<evidence type="ECO:0000256" key="5">
    <source>
        <dbReference type="SAM" id="MobiDB-lite"/>
    </source>
</evidence>
<dbReference type="InterPro" id="IPR038765">
    <property type="entry name" value="Papain-like_cys_pep_sf"/>
</dbReference>
<dbReference type="Proteomes" id="UP000054526">
    <property type="component" value="Unassembled WGS sequence"/>
</dbReference>
<evidence type="ECO:0000259" key="7">
    <source>
        <dbReference type="PROSITE" id="PS51781"/>
    </source>
</evidence>
<protein>
    <submittedName>
        <fullName evidence="9">Hydrolase Nlp/P60</fullName>
    </submittedName>
</protein>
<keyword evidence="2" id="KW-0645">Protease</keyword>
<reference evidence="9 10" key="1">
    <citation type="submission" date="2014-12" db="EMBL/GenBank/DDBJ databases">
        <title>Draft genome sequence of Cohnella kolymensis strain B-2846.</title>
        <authorList>
            <person name="Karlyshev A.V."/>
            <person name="Kudryashova E.B."/>
        </authorList>
    </citation>
    <scope>NUCLEOTIDE SEQUENCE [LARGE SCALE GENOMIC DNA]</scope>
    <source>
        <strain evidence="9 10">VKM B-2846</strain>
    </source>
</reference>
<proteinExistence type="inferred from homology"/>
<feature type="domain" description="NlpC/P60" evidence="8">
    <location>
        <begin position="128"/>
        <end position="273"/>
    </location>
</feature>
<dbReference type="SMART" id="SM00287">
    <property type="entry name" value="SH3b"/>
    <property type="match status" value="1"/>
</dbReference>
<feature type="domain" description="SH3b" evidence="7">
    <location>
        <begin position="23"/>
        <end position="92"/>
    </location>
</feature>
<sequence length="273" mass="29440">MRKGILLLLASLLLLVSVPVSSAAAASLTGEIVSTVNFRNGPSTSAEVMTSLRAGQSVIVLEKLNRYWLKVKDGRGAVGYISSSSKYVKLANESEPAPTQPSEPAQPTQPTQPAPAPTTPTPAPAQPSASVEKVIQAGTQYLGTPYEFGSSRSTTTTFDCSDFVRQAFKDALQITLPADSRQQGAYVRSHNSVTTDWHQLKRGDLMFFMSYKGSKASDYANKQSFSERITHVGIYLGNGKILHTYSKTSGGVRIDSFAGKAWEYRFLFGGSAL</sequence>
<comment type="similarity">
    <text evidence="1">Belongs to the peptidase C40 family.</text>
</comment>
<keyword evidence="3 9" id="KW-0378">Hydrolase</keyword>
<dbReference type="GO" id="GO:0016787">
    <property type="term" value="F:hydrolase activity"/>
    <property type="evidence" value="ECO:0007669"/>
    <property type="project" value="UniProtKB-KW"/>
</dbReference>
<dbReference type="Gene3D" id="2.30.30.40">
    <property type="entry name" value="SH3 Domains"/>
    <property type="match status" value="1"/>
</dbReference>
<keyword evidence="4" id="KW-0788">Thiol protease</keyword>
<dbReference type="Gene3D" id="3.90.1720.10">
    <property type="entry name" value="endopeptidase domain like (from Nostoc punctiforme)"/>
    <property type="match status" value="1"/>
</dbReference>
<comment type="caution">
    <text evidence="9">The sequence shown here is derived from an EMBL/GenBank/DDBJ whole genome shotgun (WGS) entry which is preliminary data.</text>
</comment>
<evidence type="ECO:0000256" key="6">
    <source>
        <dbReference type="SAM" id="SignalP"/>
    </source>
</evidence>
<dbReference type="PANTHER" id="PTHR47053:SF1">
    <property type="entry name" value="MUREIN DD-ENDOPEPTIDASE MEPH-RELATED"/>
    <property type="match status" value="1"/>
</dbReference>
<gene>
    <name evidence="9" type="ORF">SD71_07725</name>
</gene>
<evidence type="ECO:0000313" key="10">
    <source>
        <dbReference type="Proteomes" id="UP000054526"/>
    </source>
</evidence>
<organism evidence="9 10">
    <name type="scientific">Cohnella kolymensis</name>
    <dbReference type="NCBI Taxonomy" id="1590652"/>
    <lineage>
        <taxon>Bacteria</taxon>
        <taxon>Bacillati</taxon>
        <taxon>Bacillota</taxon>
        <taxon>Bacilli</taxon>
        <taxon>Bacillales</taxon>
        <taxon>Paenibacillaceae</taxon>
        <taxon>Cohnella</taxon>
    </lineage>
</organism>
<dbReference type="SUPFAM" id="SSF54001">
    <property type="entry name" value="Cysteine proteinases"/>
    <property type="match status" value="1"/>
</dbReference>
<dbReference type="RefSeq" id="WP_041061792.1">
    <property type="nucleotide sequence ID" value="NZ_JXAL01000008.1"/>
</dbReference>
<evidence type="ECO:0000259" key="8">
    <source>
        <dbReference type="PROSITE" id="PS51935"/>
    </source>
</evidence>
<evidence type="ECO:0000256" key="4">
    <source>
        <dbReference type="ARBA" id="ARBA00022807"/>
    </source>
</evidence>
<evidence type="ECO:0000256" key="1">
    <source>
        <dbReference type="ARBA" id="ARBA00007074"/>
    </source>
</evidence>
<name>A0ABR5A628_9BACL</name>
<dbReference type="PANTHER" id="PTHR47053">
    <property type="entry name" value="MUREIN DD-ENDOPEPTIDASE MEPH-RELATED"/>
    <property type="match status" value="1"/>
</dbReference>
<evidence type="ECO:0000313" key="9">
    <source>
        <dbReference type="EMBL" id="KIL36482.1"/>
    </source>
</evidence>
<dbReference type="InterPro" id="IPR000064">
    <property type="entry name" value="NLP_P60_dom"/>
</dbReference>
<dbReference type="InterPro" id="IPR036028">
    <property type="entry name" value="SH3-like_dom_sf"/>
</dbReference>
<feature type="chain" id="PRO_5045045706" evidence="6">
    <location>
        <begin position="23"/>
        <end position="273"/>
    </location>
</feature>
<dbReference type="InterPro" id="IPR003646">
    <property type="entry name" value="SH3-like_bac-type"/>
</dbReference>
<dbReference type="InterPro" id="IPR051202">
    <property type="entry name" value="Peptidase_C40"/>
</dbReference>
<keyword evidence="10" id="KW-1185">Reference proteome</keyword>
<dbReference type="EMBL" id="JXAL01000008">
    <property type="protein sequence ID" value="KIL36482.1"/>
    <property type="molecule type" value="Genomic_DNA"/>
</dbReference>
<dbReference type="PROSITE" id="PS51935">
    <property type="entry name" value="NLPC_P60"/>
    <property type="match status" value="1"/>
</dbReference>
<accession>A0ABR5A628</accession>
<evidence type="ECO:0000256" key="3">
    <source>
        <dbReference type="ARBA" id="ARBA00022801"/>
    </source>
</evidence>
<keyword evidence="6" id="KW-0732">Signal</keyword>
<evidence type="ECO:0000256" key="2">
    <source>
        <dbReference type="ARBA" id="ARBA00022670"/>
    </source>
</evidence>
<feature type="region of interest" description="Disordered" evidence="5">
    <location>
        <begin position="91"/>
        <end position="131"/>
    </location>
</feature>
<feature type="signal peptide" evidence="6">
    <location>
        <begin position="1"/>
        <end position="22"/>
    </location>
</feature>
<dbReference type="SUPFAM" id="SSF50044">
    <property type="entry name" value="SH3-domain"/>
    <property type="match status" value="1"/>
</dbReference>
<feature type="compositionally biased region" description="Low complexity" evidence="5">
    <location>
        <begin position="93"/>
        <end position="109"/>
    </location>
</feature>
<dbReference type="Pfam" id="PF08239">
    <property type="entry name" value="SH3_3"/>
    <property type="match status" value="1"/>
</dbReference>
<dbReference type="Pfam" id="PF00877">
    <property type="entry name" value="NLPC_P60"/>
    <property type="match status" value="1"/>
</dbReference>
<dbReference type="PROSITE" id="PS51781">
    <property type="entry name" value="SH3B"/>
    <property type="match status" value="1"/>
</dbReference>
<feature type="compositionally biased region" description="Pro residues" evidence="5">
    <location>
        <begin position="110"/>
        <end position="125"/>
    </location>
</feature>